<evidence type="ECO:0000259" key="6">
    <source>
        <dbReference type="PROSITE" id="PS50929"/>
    </source>
</evidence>
<evidence type="ECO:0000256" key="5">
    <source>
        <dbReference type="SAM" id="Phobius"/>
    </source>
</evidence>
<dbReference type="InterPro" id="IPR027417">
    <property type="entry name" value="P-loop_NTPase"/>
</dbReference>
<dbReference type="RefSeq" id="WP_233697400.1">
    <property type="nucleotide sequence ID" value="NZ_JAJNBZ010000012.1"/>
</dbReference>
<sequence>MVLGYFFMYVWGMCSHIAAFRILYGIRVKLSDHIGSLPLGYFNKNALSLATFVLPVGLLLISRDPNNMAFAATLIFFLVLAPGISTPIFKLSSFASTLSVIVEGVKRMDEIGKEKTIEEPKSGNPPSSHDIGFSEVSFWYGGEGGIEVLKGINFTALQGKITALVGPSGSGKSTIAQLIPRFWDVQKGSITIGGVDIRDMRTHELMDTMSFVFQDTFLFSDTLYNNILAGRPTATKEEVYAAARAAQCHEFIERLPKAYDTLIGEGGVSDGCLRSVARAFRILSRSCSECLCRSFTCYCERDLSCVV</sequence>
<dbReference type="InterPro" id="IPR039421">
    <property type="entry name" value="Type_1_exporter"/>
</dbReference>
<feature type="transmembrane region" description="Helical" evidence="5">
    <location>
        <begin position="6"/>
        <end position="24"/>
    </location>
</feature>
<dbReference type="SUPFAM" id="SSF90123">
    <property type="entry name" value="ABC transporter transmembrane region"/>
    <property type="match status" value="1"/>
</dbReference>
<dbReference type="EMBL" id="JAJNBZ010000012">
    <property type="protein sequence ID" value="MCE5170743.1"/>
    <property type="molecule type" value="Genomic_DNA"/>
</dbReference>
<organism evidence="7 8">
    <name type="scientific">Paenibacillus profundus</name>
    <dbReference type="NCBI Taxonomy" id="1173085"/>
    <lineage>
        <taxon>Bacteria</taxon>
        <taxon>Bacillati</taxon>
        <taxon>Bacillota</taxon>
        <taxon>Bacilli</taxon>
        <taxon>Bacillales</taxon>
        <taxon>Paenibacillaceae</taxon>
        <taxon>Paenibacillus</taxon>
    </lineage>
</organism>
<dbReference type="InterPro" id="IPR036640">
    <property type="entry name" value="ABC1_TM_sf"/>
</dbReference>
<feature type="transmembrane region" description="Helical" evidence="5">
    <location>
        <begin position="45"/>
        <end position="62"/>
    </location>
</feature>
<keyword evidence="2 5" id="KW-0812">Transmembrane</keyword>
<name>A0ABS8YFH7_9BACL</name>
<dbReference type="PROSITE" id="PS50929">
    <property type="entry name" value="ABC_TM1F"/>
    <property type="match status" value="1"/>
</dbReference>
<dbReference type="PANTHER" id="PTHR24221">
    <property type="entry name" value="ATP-BINDING CASSETTE SUB-FAMILY B"/>
    <property type="match status" value="1"/>
</dbReference>
<keyword evidence="3 5" id="KW-1133">Transmembrane helix</keyword>
<proteinExistence type="predicted"/>
<evidence type="ECO:0000313" key="8">
    <source>
        <dbReference type="Proteomes" id="UP001199916"/>
    </source>
</evidence>
<evidence type="ECO:0000256" key="4">
    <source>
        <dbReference type="ARBA" id="ARBA00023136"/>
    </source>
</evidence>
<feature type="transmembrane region" description="Helical" evidence="5">
    <location>
        <begin position="68"/>
        <end position="89"/>
    </location>
</feature>
<dbReference type="Gene3D" id="3.40.50.300">
    <property type="entry name" value="P-loop containing nucleotide triphosphate hydrolases"/>
    <property type="match status" value="1"/>
</dbReference>
<keyword evidence="7" id="KW-0067">ATP-binding</keyword>
<keyword evidence="4 5" id="KW-0472">Membrane</keyword>
<evidence type="ECO:0000313" key="7">
    <source>
        <dbReference type="EMBL" id="MCE5170743.1"/>
    </source>
</evidence>
<dbReference type="GO" id="GO:0005524">
    <property type="term" value="F:ATP binding"/>
    <property type="evidence" value="ECO:0007669"/>
    <property type="project" value="UniProtKB-KW"/>
</dbReference>
<keyword evidence="7" id="KW-0547">Nucleotide-binding</keyword>
<accession>A0ABS8YFH7</accession>
<dbReference type="InterPro" id="IPR011527">
    <property type="entry name" value="ABC1_TM_dom"/>
</dbReference>
<gene>
    <name evidence="7" type="ORF">LQV63_15665</name>
</gene>
<evidence type="ECO:0000256" key="1">
    <source>
        <dbReference type="ARBA" id="ARBA00004651"/>
    </source>
</evidence>
<dbReference type="Gene3D" id="1.20.1560.10">
    <property type="entry name" value="ABC transporter type 1, transmembrane domain"/>
    <property type="match status" value="1"/>
</dbReference>
<dbReference type="Proteomes" id="UP001199916">
    <property type="component" value="Unassembled WGS sequence"/>
</dbReference>
<keyword evidence="8" id="KW-1185">Reference proteome</keyword>
<feature type="domain" description="ABC transmembrane type-1" evidence="6">
    <location>
        <begin position="1"/>
        <end position="45"/>
    </location>
</feature>
<dbReference type="Pfam" id="PF00005">
    <property type="entry name" value="ABC_tran"/>
    <property type="match status" value="1"/>
</dbReference>
<dbReference type="InterPro" id="IPR003439">
    <property type="entry name" value="ABC_transporter-like_ATP-bd"/>
</dbReference>
<dbReference type="SUPFAM" id="SSF52540">
    <property type="entry name" value="P-loop containing nucleoside triphosphate hydrolases"/>
    <property type="match status" value="1"/>
</dbReference>
<evidence type="ECO:0000256" key="3">
    <source>
        <dbReference type="ARBA" id="ARBA00022989"/>
    </source>
</evidence>
<comment type="caution">
    <text evidence="7">The sequence shown here is derived from an EMBL/GenBank/DDBJ whole genome shotgun (WGS) entry which is preliminary data.</text>
</comment>
<comment type="subcellular location">
    <subcellularLocation>
        <location evidence="1">Cell membrane</location>
        <topology evidence="1">Multi-pass membrane protein</topology>
    </subcellularLocation>
</comment>
<protein>
    <submittedName>
        <fullName evidence="7">ABC transporter ATP-binding protein</fullName>
    </submittedName>
</protein>
<dbReference type="PANTHER" id="PTHR24221:SF397">
    <property type="entry name" value="ABC TRANSPORTER, ATP-BINDING TRANSMEMBRANE PROTEIN"/>
    <property type="match status" value="1"/>
</dbReference>
<evidence type="ECO:0000256" key="2">
    <source>
        <dbReference type="ARBA" id="ARBA00022692"/>
    </source>
</evidence>
<reference evidence="7 8" key="1">
    <citation type="submission" date="2021-11" db="EMBL/GenBank/DDBJ databases">
        <title>Draft genome sequence of Paenibacillus profundus YoMME, a new Gram-positive bacteria with exoelectrogenic properties.</title>
        <authorList>
            <person name="Hubenova Y."/>
            <person name="Hubenova E."/>
            <person name="Manasiev Y."/>
            <person name="Peykov S."/>
            <person name="Mitov M."/>
        </authorList>
    </citation>
    <scope>NUCLEOTIDE SEQUENCE [LARGE SCALE GENOMIC DNA]</scope>
    <source>
        <strain evidence="7 8">YoMME</strain>
    </source>
</reference>